<protein>
    <submittedName>
        <fullName evidence="3">Acyltransferase</fullName>
    </submittedName>
</protein>
<evidence type="ECO:0000313" key="3">
    <source>
        <dbReference type="EMBL" id="TDD05251.1"/>
    </source>
</evidence>
<evidence type="ECO:0000313" key="4">
    <source>
        <dbReference type="Proteomes" id="UP000295258"/>
    </source>
</evidence>
<feature type="transmembrane region" description="Helical" evidence="1">
    <location>
        <begin position="64"/>
        <end position="84"/>
    </location>
</feature>
<dbReference type="InterPro" id="IPR050623">
    <property type="entry name" value="Glucan_succinyl_AcylTrfase"/>
</dbReference>
<feature type="transmembrane region" description="Helical" evidence="1">
    <location>
        <begin position="353"/>
        <end position="375"/>
    </location>
</feature>
<evidence type="ECO:0000259" key="2">
    <source>
        <dbReference type="Pfam" id="PF01757"/>
    </source>
</evidence>
<feature type="transmembrane region" description="Helical" evidence="1">
    <location>
        <begin position="258"/>
        <end position="276"/>
    </location>
</feature>
<feature type="transmembrane region" description="Helical" evidence="1">
    <location>
        <begin position="229"/>
        <end position="246"/>
    </location>
</feature>
<keyword evidence="1" id="KW-0472">Membrane</keyword>
<organism evidence="3 4">
    <name type="scientific">Nonomuraea deserti</name>
    <dbReference type="NCBI Taxonomy" id="1848322"/>
    <lineage>
        <taxon>Bacteria</taxon>
        <taxon>Bacillati</taxon>
        <taxon>Actinomycetota</taxon>
        <taxon>Actinomycetes</taxon>
        <taxon>Streptosporangiales</taxon>
        <taxon>Streptosporangiaceae</taxon>
        <taxon>Nonomuraea</taxon>
    </lineage>
</organism>
<dbReference type="GO" id="GO:0016747">
    <property type="term" value="F:acyltransferase activity, transferring groups other than amino-acyl groups"/>
    <property type="evidence" value="ECO:0007669"/>
    <property type="project" value="InterPro"/>
</dbReference>
<keyword evidence="1" id="KW-1133">Transmembrane helix</keyword>
<dbReference type="RefSeq" id="WP_132596269.1">
    <property type="nucleotide sequence ID" value="NZ_SMKO01000040.1"/>
</dbReference>
<dbReference type="InterPro" id="IPR002656">
    <property type="entry name" value="Acyl_transf_3_dom"/>
</dbReference>
<reference evidence="3 4" key="1">
    <citation type="submission" date="2019-03" db="EMBL/GenBank/DDBJ databases">
        <title>Draft genome sequences of novel Actinobacteria.</title>
        <authorList>
            <person name="Sahin N."/>
            <person name="Ay H."/>
            <person name="Saygin H."/>
        </authorList>
    </citation>
    <scope>NUCLEOTIDE SEQUENCE [LARGE SCALE GENOMIC DNA]</scope>
    <source>
        <strain evidence="3 4">KC310</strain>
    </source>
</reference>
<keyword evidence="1" id="KW-0812">Transmembrane</keyword>
<dbReference type="EMBL" id="SMKO01000040">
    <property type="protein sequence ID" value="TDD05251.1"/>
    <property type="molecule type" value="Genomic_DNA"/>
</dbReference>
<feature type="transmembrane region" description="Helical" evidence="1">
    <location>
        <begin position="104"/>
        <end position="125"/>
    </location>
</feature>
<keyword evidence="4" id="KW-1185">Reference proteome</keyword>
<gene>
    <name evidence="3" type="ORF">E1292_17480</name>
</gene>
<dbReference type="Proteomes" id="UP000295258">
    <property type="component" value="Unassembled WGS sequence"/>
</dbReference>
<dbReference type="PANTHER" id="PTHR36927:SF4">
    <property type="entry name" value="BLR5718 PROTEIN"/>
    <property type="match status" value="1"/>
</dbReference>
<dbReference type="Pfam" id="PF01757">
    <property type="entry name" value="Acyl_transf_3"/>
    <property type="match status" value="1"/>
</dbReference>
<feature type="transmembrane region" description="Helical" evidence="1">
    <location>
        <begin position="288"/>
        <end position="309"/>
    </location>
</feature>
<keyword evidence="3" id="KW-0808">Transferase</keyword>
<feature type="transmembrane region" description="Helical" evidence="1">
    <location>
        <begin position="26"/>
        <end position="44"/>
    </location>
</feature>
<keyword evidence="3" id="KW-0012">Acyltransferase</keyword>
<sequence length="385" mass="41684">MTQPANQQAASSTTAPRLLHVDNLRTALMALVVIHHSVIAYSNIPDWYYTEPPADSSGMLLDLLLLFNQAFFMGAFFLVSGLFVPRSYDRKGAGQFLRERLLRLGVPLLLWLLLIRPLVTIGRYATASEAAARQGTELPYWKFYLLHYTPGPMWFVEVLLVFSALYVLWRRLAGQGRSAPGTTPATGRAPGTVAIVGFVMGLSLVTYVWRMVVPMGVTVLGLPSPGYLPQYAALFVVGLIAARRGWLESLPRTAGRAGFATAAVATVVLVLVVGSYREVSLGHGTLPSLLTAMSESALAVGIILGLMVLFRERLGRQGRLRRFLSTHAFTVYVIHPAVLVALGYALSGVQAPAIAKAALLTAIGLPLCWATAYLVRALPGARKVL</sequence>
<dbReference type="AlphaFoldDB" id="A0A4R4VJT4"/>
<proteinExistence type="predicted"/>
<evidence type="ECO:0000256" key="1">
    <source>
        <dbReference type="SAM" id="Phobius"/>
    </source>
</evidence>
<feature type="domain" description="Acyltransferase 3" evidence="2">
    <location>
        <begin position="21"/>
        <end position="372"/>
    </location>
</feature>
<feature type="transmembrane region" description="Helical" evidence="1">
    <location>
        <begin position="145"/>
        <end position="169"/>
    </location>
</feature>
<name>A0A4R4VJT4_9ACTN</name>
<dbReference type="PANTHER" id="PTHR36927">
    <property type="entry name" value="BLR4337 PROTEIN"/>
    <property type="match status" value="1"/>
</dbReference>
<feature type="transmembrane region" description="Helical" evidence="1">
    <location>
        <begin position="329"/>
        <end position="347"/>
    </location>
</feature>
<comment type="caution">
    <text evidence="3">The sequence shown here is derived from an EMBL/GenBank/DDBJ whole genome shotgun (WGS) entry which is preliminary data.</text>
</comment>
<accession>A0A4R4VJT4</accession>
<feature type="transmembrane region" description="Helical" evidence="1">
    <location>
        <begin position="189"/>
        <end position="209"/>
    </location>
</feature>